<feature type="region of interest" description="Disordered" evidence="1">
    <location>
        <begin position="1"/>
        <end position="29"/>
    </location>
</feature>
<protein>
    <submittedName>
        <fullName evidence="2">Uncharacterized protein</fullName>
    </submittedName>
</protein>
<name>A0ABU7CYF1_9TELE</name>
<dbReference type="Proteomes" id="UP001352852">
    <property type="component" value="Unassembled WGS sequence"/>
</dbReference>
<evidence type="ECO:0000313" key="3">
    <source>
        <dbReference type="Proteomes" id="UP001352852"/>
    </source>
</evidence>
<reference evidence="2 3" key="1">
    <citation type="submission" date="2021-06" db="EMBL/GenBank/DDBJ databases">
        <authorList>
            <person name="Palmer J.M."/>
        </authorList>
    </citation>
    <scope>NUCLEOTIDE SEQUENCE [LARGE SCALE GENOMIC DNA]</scope>
    <source>
        <strain evidence="2 3">CL_MEX2019</strain>
        <tissue evidence="2">Muscle</tissue>
    </source>
</reference>
<gene>
    <name evidence="2" type="ORF">CHARACLAT_010407</name>
</gene>
<evidence type="ECO:0000256" key="1">
    <source>
        <dbReference type="SAM" id="MobiDB-lite"/>
    </source>
</evidence>
<accession>A0ABU7CYF1</accession>
<evidence type="ECO:0000313" key="2">
    <source>
        <dbReference type="EMBL" id="MED6267260.1"/>
    </source>
</evidence>
<proteinExistence type="predicted"/>
<comment type="caution">
    <text evidence="2">The sequence shown here is derived from an EMBL/GenBank/DDBJ whole genome shotgun (WGS) entry which is preliminary data.</text>
</comment>
<organism evidence="2 3">
    <name type="scientific">Characodon lateralis</name>
    <dbReference type="NCBI Taxonomy" id="208331"/>
    <lineage>
        <taxon>Eukaryota</taxon>
        <taxon>Metazoa</taxon>
        <taxon>Chordata</taxon>
        <taxon>Craniata</taxon>
        <taxon>Vertebrata</taxon>
        <taxon>Euteleostomi</taxon>
        <taxon>Actinopterygii</taxon>
        <taxon>Neopterygii</taxon>
        <taxon>Teleostei</taxon>
        <taxon>Neoteleostei</taxon>
        <taxon>Acanthomorphata</taxon>
        <taxon>Ovalentaria</taxon>
        <taxon>Atherinomorphae</taxon>
        <taxon>Cyprinodontiformes</taxon>
        <taxon>Goodeidae</taxon>
        <taxon>Characodon</taxon>
    </lineage>
</organism>
<dbReference type="EMBL" id="JAHUTJ010008862">
    <property type="protein sequence ID" value="MED6267260.1"/>
    <property type="molecule type" value="Genomic_DNA"/>
</dbReference>
<keyword evidence="3" id="KW-1185">Reference proteome</keyword>
<sequence>MPARSKSRLVPGAVVQQRGNNPGEGGGYVRKEETTHHRLLSGGKIIGCKIKEKEDYIASFSDFKREF</sequence>